<feature type="chain" id="PRO_5045323733" evidence="3">
    <location>
        <begin position="16"/>
        <end position="1240"/>
    </location>
</feature>
<feature type="region of interest" description="Disordered" evidence="2">
    <location>
        <begin position="142"/>
        <end position="165"/>
    </location>
</feature>
<feature type="compositionally biased region" description="Basic residues" evidence="2">
    <location>
        <begin position="142"/>
        <end position="159"/>
    </location>
</feature>
<keyword evidence="1 3" id="KW-0732">Signal</keyword>
<evidence type="ECO:0000313" key="5">
    <source>
        <dbReference type="Proteomes" id="UP001363151"/>
    </source>
</evidence>
<dbReference type="SUPFAM" id="SSF69318">
    <property type="entry name" value="Integrin alpha N-terminal domain"/>
    <property type="match status" value="3"/>
</dbReference>
<organism evidence="4 5">
    <name type="scientific">Aureococcus anophagefferens</name>
    <name type="common">Harmful bloom alga</name>
    <dbReference type="NCBI Taxonomy" id="44056"/>
    <lineage>
        <taxon>Eukaryota</taxon>
        <taxon>Sar</taxon>
        <taxon>Stramenopiles</taxon>
        <taxon>Ochrophyta</taxon>
        <taxon>Pelagophyceae</taxon>
        <taxon>Pelagomonadales</taxon>
        <taxon>Pelagomonadaceae</taxon>
        <taxon>Aureococcus</taxon>
    </lineage>
</organism>
<keyword evidence="5" id="KW-1185">Reference proteome</keyword>
<dbReference type="Gene3D" id="2.10.50.10">
    <property type="entry name" value="Tumor Necrosis Factor Receptor, subunit A, domain 2"/>
    <property type="match status" value="1"/>
</dbReference>
<comment type="caution">
    <text evidence="4">The sequence shown here is derived from an EMBL/GenBank/DDBJ whole genome shotgun (WGS) entry which is preliminary data.</text>
</comment>
<name>A0ABR1G6L2_AURAN</name>
<accession>A0ABR1G6L2</accession>
<evidence type="ECO:0000256" key="3">
    <source>
        <dbReference type="SAM" id="SignalP"/>
    </source>
</evidence>
<dbReference type="SUPFAM" id="SSF53067">
    <property type="entry name" value="Actin-like ATPase domain"/>
    <property type="match status" value="1"/>
</dbReference>
<feature type="region of interest" description="Disordered" evidence="2">
    <location>
        <begin position="323"/>
        <end position="361"/>
    </location>
</feature>
<dbReference type="PANTHER" id="PTHR44103:SF1">
    <property type="entry name" value="PROPROTEIN CONVERTASE P"/>
    <property type="match status" value="1"/>
</dbReference>
<dbReference type="Pfam" id="PF13517">
    <property type="entry name" value="FG-GAP_3"/>
    <property type="match status" value="4"/>
</dbReference>
<sequence length="1240" mass="128140">MAAIALLALIPATECLVAPRRPRLGASAPSGGDARYYLGIDLSTQSCTAIVVDAALDVAHRASVNFDASFPAYGTSNGMHATDDGVATSPVAMWLDGLDAVLELIPASLRQQVDGVSFSGQQHGSVYWSAAAAARLAGGARARRAAARGPHTKRARGRPIPRASGGFREALAPEAFAVADAPIWADASTQDQCDALEAALGGPGASRRRDGGTLLAMLHASRSGQSLSAAARAPRAANLFRAPAFPASAEDPALEGLETLLWQPHGRRRARRLADERAAAARARAAEPLEPRVLLRRAAVLLAVPTGARRALGVAPGLRPGARRRAARLGPLRRAPPGLRAPPARAAAAAPGDDGGGGGGGGGAYETVLRMHPAWAAKLRGTVRAWRARRDVEAAQRRKENKKKRREKSDEKARRKAAAAAPAPAPDVDTDAYTLGYDYLPAFSYSTAFSYSYDDDSTNDDCSCSTDDSAATTATICVLRDTTVCWGNLHRYIERTGTSPFDDIQGGRFGAPALGDLDDDGDLDLVVGEEDGIVSAVLKYYENIGNATSPTYEAVTGAASPFYGIDVGWRRKPALADVDGDGDLDLVVGDDDRALNYYENVGSAASPSYKEVDGDASPFDGIWVGEGCGHALGDVDGDGDLDLFVCAFNYYENVGSAASPSYKEVDGDASPFGVIGGSWPALADLDGDGDLDLVVGEYFGALYYYENVGSAASPSYAAVTGSANPFDGIDVGYDIAPALADLDGDGDLDLVVGRNYGALYYYEIVGPAASPNYAALTGTASPFDGIDVGDDIAPALADLDGDGDLDLVVGEEDGALNYFENVGSAASPSYVAVTGTANPFDGIDVGDYSAPAFGDVDGDGDLDLVVGCGMPSNSWDDNEKNGVLYYYENIGSAASPTYAAVTGAANPFDGIDVGYDSKPAFADLDDDGDLDLVVGKYDGALYYYENIGSAASPSYEAVNGSANPFDGIDVGYNSAPALADLDGDGDLDLFVGESTGVLNYYMNVGSATAPSYAAVPGTANPFDGVNVGFRGKPAFADLDGDGDLDLVVGEYFGGLNFFANGYCTQGDTACRKKGLCDLTNVVFAEASCQCLGGFDHEVPGEIEQCGECQAGFYGKTCEPCPQGGDEDPNAPRLTDTCGVAGSGRSRGKCDDGVRGDGTCACFGDVFSGSGCTEGTCPAGTVETATFDGYYNNAACTPCAAPFYAPDAGATSCKLADAGFFVDSLGASKQVACDAGKYSGS</sequence>
<reference evidence="4 5" key="1">
    <citation type="submission" date="2024-03" db="EMBL/GenBank/DDBJ databases">
        <title>Aureococcus anophagefferens CCMP1851 and Kratosvirus quantuckense: Draft genome of a second virus-susceptible host strain in the model system.</title>
        <authorList>
            <person name="Chase E."/>
            <person name="Truchon A.R."/>
            <person name="Schepens W."/>
            <person name="Wilhelm S.W."/>
        </authorList>
    </citation>
    <scope>NUCLEOTIDE SEQUENCE [LARGE SCALE GENOMIC DNA]</scope>
    <source>
        <strain evidence="4 5">CCMP1851</strain>
    </source>
</reference>
<dbReference type="SMART" id="SM01411">
    <property type="entry name" value="Ephrin_rec_like"/>
    <property type="match status" value="1"/>
</dbReference>
<dbReference type="Proteomes" id="UP001363151">
    <property type="component" value="Unassembled WGS sequence"/>
</dbReference>
<feature type="compositionally biased region" description="Low complexity" evidence="2">
    <location>
        <begin position="328"/>
        <end position="352"/>
    </location>
</feature>
<gene>
    <name evidence="4" type="ORF">SO694_00043113</name>
</gene>
<evidence type="ECO:0000313" key="4">
    <source>
        <dbReference type="EMBL" id="KAK7248951.1"/>
    </source>
</evidence>
<dbReference type="EMBL" id="JBBJCI010000084">
    <property type="protein sequence ID" value="KAK7248951.1"/>
    <property type="molecule type" value="Genomic_DNA"/>
</dbReference>
<dbReference type="PANTHER" id="PTHR44103">
    <property type="entry name" value="PROPROTEIN CONVERTASE P"/>
    <property type="match status" value="1"/>
</dbReference>
<evidence type="ECO:0000256" key="2">
    <source>
        <dbReference type="SAM" id="MobiDB-lite"/>
    </source>
</evidence>
<feature type="region of interest" description="Disordered" evidence="2">
    <location>
        <begin position="392"/>
        <end position="427"/>
    </location>
</feature>
<proteinExistence type="predicted"/>
<protein>
    <submittedName>
        <fullName evidence="4">Serralysin-like protein</fullName>
    </submittedName>
</protein>
<dbReference type="InterPro" id="IPR013517">
    <property type="entry name" value="FG-GAP"/>
</dbReference>
<dbReference type="InterPro" id="IPR028994">
    <property type="entry name" value="Integrin_alpha_N"/>
</dbReference>
<dbReference type="Gene3D" id="2.130.10.130">
    <property type="entry name" value="Integrin alpha, N-terminal"/>
    <property type="match status" value="3"/>
</dbReference>
<dbReference type="InterPro" id="IPR043129">
    <property type="entry name" value="ATPase_NBD"/>
</dbReference>
<feature type="signal peptide" evidence="3">
    <location>
        <begin position="1"/>
        <end position="15"/>
    </location>
</feature>
<evidence type="ECO:0000256" key="1">
    <source>
        <dbReference type="ARBA" id="ARBA00022729"/>
    </source>
</evidence>
<dbReference type="Gene3D" id="3.30.420.40">
    <property type="match status" value="1"/>
</dbReference>